<gene>
    <name evidence="14" type="primary">argS</name>
    <name evidence="14" type="ORF">DCC88_04035</name>
</gene>
<dbReference type="InterPro" id="IPR008909">
    <property type="entry name" value="DALR_anticod-bd"/>
</dbReference>
<evidence type="ECO:0000256" key="1">
    <source>
        <dbReference type="ARBA" id="ARBA00005594"/>
    </source>
</evidence>
<evidence type="ECO:0000256" key="11">
    <source>
        <dbReference type="RuleBase" id="RU363038"/>
    </source>
</evidence>
<evidence type="ECO:0000259" key="12">
    <source>
        <dbReference type="SMART" id="SM00836"/>
    </source>
</evidence>
<dbReference type="InterPro" id="IPR001278">
    <property type="entry name" value="Arg-tRNA-ligase"/>
</dbReference>
<dbReference type="EMBL" id="QOVW01000058">
    <property type="protein sequence ID" value="RDB36603.1"/>
    <property type="molecule type" value="Genomic_DNA"/>
</dbReference>
<dbReference type="InterPro" id="IPR009080">
    <property type="entry name" value="tRNAsynth_Ia_anticodon-bd"/>
</dbReference>
<reference evidence="14" key="1">
    <citation type="submission" date="2018-04" db="EMBL/GenBank/DDBJ databases">
        <title>Draft genome sequence of the Candidatus Spirobacillus cienkowskii, a pathogen of freshwater Daphnia species, reconstructed from hemolymph metagenomic reads.</title>
        <authorList>
            <person name="Bresciani L."/>
            <person name="Lemos L.N."/>
            <person name="Wale N."/>
            <person name="Lin J.Y."/>
            <person name="Fernandes G.R."/>
            <person name="Duffy M.A."/>
            <person name="Rodrigues J.M."/>
        </authorList>
    </citation>
    <scope>NUCLEOTIDE SEQUENCE [LARGE SCALE GENOMIC DNA]</scope>
    <source>
        <strain evidence="14">Binning01</strain>
    </source>
</reference>
<keyword evidence="5 11" id="KW-0547">Nucleotide-binding</keyword>
<evidence type="ECO:0000256" key="8">
    <source>
        <dbReference type="ARBA" id="ARBA00023146"/>
    </source>
</evidence>
<evidence type="ECO:0000256" key="6">
    <source>
        <dbReference type="ARBA" id="ARBA00022840"/>
    </source>
</evidence>
<dbReference type="GO" id="GO:0005737">
    <property type="term" value="C:cytoplasm"/>
    <property type="evidence" value="ECO:0007669"/>
    <property type="project" value="UniProtKB-UniRule"/>
</dbReference>
<dbReference type="InterPro" id="IPR035684">
    <property type="entry name" value="ArgRS_core"/>
</dbReference>
<accession>A0A369KY03</accession>
<dbReference type="FunFam" id="1.10.730.10:FF:000006">
    <property type="entry name" value="Arginyl-tRNA synthetase 2, mitochondrial"/>
    <property type="match status" value="1"/>
</dbReference>
<dbReference type="PRINTS" id="PR01038">
    <property type="entry name" value="TRNASYNTHARG"/>
</dbReference>
<feature type="domain" description="Arginyl tRNA synthetase N-terminal" evidence="13">
    <location>
        <begin position="10"/>
        <end position="101"/>
    </location>
</feature>
<dbReference type="EC" id="6.1.1.19" evidence="2 10"/>
<dbReference type="PANTHER" id="PTHR11956">
    <property type="entry name" value="ARGINYL-TRNA SYNTHETASE"/>
    <property type="match status" value="1"/>
</dbReference>
<organism evidence="14 15">
    <name type="scientific">Spirobacillus cienkowskii</name>
    <dbReference type="NCBI Taxonomy" id="495820"/>
    <lineage>
        <taxon>Bacteria</taxon>
        <taxon>Pseudomonadati</taxon>
        <taxon>Bdellovibrionota</taxon>
        <taxon>Oligoflexia</taxon>
        <taxon>Silvanigrellales</taxon>
        <taxon>Spirobacillus</taxon>
    </lineage>
</organism>
<dbReference type="SUPFAM" id="SSF52374">
    <property type="entry name" value="Nucleotidylyl transferase"/>
    <property type="match status" value="1"/>
</dbReference>
<dbReference type="SMART" id="SM01016">
    <property type="entry name" value="Arg_tRNA_synt_N"/>
    <property type="match status" value="1"/>
</dbReference>
<evidence type="ECO:0000256" key="4">
    <source>
        <dbReference type="ARBA" id="ARBA00022598"/>
    </source>
</evidence>
<keyword evidence="7 11" id="KW-0648">Protein biosynthesis</keyword>
<feature type="domain" description="DALR anticodon binding" evidence="12">
    <location>
        <begin position="478"/>
        <end position="591"/>
    </location>
</feature>
<evidence type="ECO:0000256" key="7">
    <source>
        <dbReference type="ARBA" id="ARBA00022917"/>
    </source>
</evidence>
<sequence length="591" mass="67893">MSTLHDPFKSEIATLAYEALNDLSKKLNLSLSISILEIYQTLSTPPTFSLGQAALPCFPYAKIFKQPPQKIALELSERLNQKTKLFVEHVQSEGAYLNFFCNFNRLAEHIDNEINNNYYFHKTLLSKPEIEKIVVEYSQPNTHKAMHVGHLRCLVLGDAVCNLLQYVGHKVVRATFPGDLGNHVAKILWYITHPTPKALPTDQKTRWLGQMYAEADDAFKAAKGTPLETEIKKDMSEILAQLSNASGMYYELWKKTREWSLDELKAIYSWLNSYFDAWYFESECEKPSIQLVQKKYEEGFFVKDNGAIGIDLSQWKLGFAMLLKSDGNGLYLTKDIDLIMRKFSDPEVTKSIYIVDSRQKLHFQQLFKIAELMGYPQAAKSSHLSYETVNTEDGKPFSSRQLNGLQLTDLKDKMEEKVKVDYLQRYRGNWLDEDITRTAENITIGALKYGMLRVDNTTQINFSLTEWLKLDGETGPYLQYVHARCSSIIEKIGIPANKIEFCLTEGYEKELLFLLSRFHDHVLLAAQQYRPSLIATYLYDLAKSFNRFYENCPIRSAEHNAKQSRLKLVKITQAIIQQGLKLLGIPAPQKM</sequence>
<dbReference type="SMART" id="SM00836">
    <property type="entry name" value="DALR_1"/>
    <property type="match status" value="1"/>
</dbReference>
<evidence type="ECO:0000256" key="5">
    <source>
        <dbReference type="ARBA" id="ARBA00022741"/>
    </source>
</evidence>
<dbReference type="Pfam" id="PF05746">
    <property type="entry name" value="DALR_1"/>
    <property type="match status" value="1"/>
</dbReference>
<dbReference type="NCBIfam" id="TIGR00456">
    <property type="entry name" value="argS"/>
    <property type="match status" value="1"/>
</dbReference>
<dbReference type="GO" id="GO:0006420">
    <property type="term" value="P:arginyl-tRNA aminoacylation"/>
    <property type="evidence" value="ECO:0007669"/>
    <property type="project" value="UniProtKB-UniRule"/>
</dbReference>
<comment type="caution">
    <text evidence="14">The sequence shown here is derived from an EMBL/GenBank/DDBJ whole genome shotgun (WGS) entry which is preliminary data.</text>
</comment>
<dbReference type="InterPro" id="IPR036695">
    <property type="entry name" value="Arg-tRNA-synth_N_sf"/>
</dbReference>
<dbReference type="Pfam" id="PF03485">
    <property type="entry name" value="Arg_tRNA_synt_N"/>
    <property type="match status" value="1"/>
</dbReference>
<dbReference type="SUPFAM" id="SSF47323">
    <property type="entry name" value="Anticodon-binding domain of a subclass of class I aminoacyl-tRNA synthetases"/>
    <property type="match status" value="1"/>
</dbReference>
<dbReference type="RefSeq" id="WP_338637548.1">
    <property type="nucleotide sequence ID" value="NZ_CP146516.1"/>
</dbReference>
<dbReference type="PANTHER" id="PTHR11956:SF5">
    <property type="entry name" value="ARGININE--TRNA LIGASE, CYTOPLASMIC"/>
    <property type="match status" value="1"/>
</dbReference>
<evidence type="ECO:0000256" key="2">
    <source>
        <dbReference type="ARBA" id="ARBA00012837"/>
    </source>
</evidence>
<evidence type="ECO:0000256" key="10">
    <source>
        <dbReference type="NCBIfam" id="TIGR00456"/>
    </source>
</evidence>
<comment type="similarity">
    <text evidence="1 11">Belongs to the class-I aminoacyl-tRNA synthetase family.</text>
</comment>
<proteinExistence type="inferred from homology"/>
<keyword evidence="4 11" id="KW-0436">Ligase</keyword>
<dbReference type="Pfam" id="PF00750">
    <property type="entry name" value="tRNA-synt_1d"/>
    <property type="match status" value="1"/>
</dbReference>
<dbReference type="GO" id="GO:0005524">
    <property type="term" value="F:ATP binding"/>
    <property type="evidence" value="ECO:0007669"/>
    <property type="project" value="UniProtKB-KW"/>
</dbReference>
<dbReference type="Gene3D" id="3.40.50.620">
    <property type="entry name" value="HUPs"/>
    <property type="match status" value="1"/>
</dbReference>
<dbReference type="Gene3D" id="3.30.1360.70">
    <property type="entry name" value="Arginyl tRNA synthetase N-terminal domain"/>
    <property type="match status" value="1"/>
</dbReference>
<evidence type="ECO:0000259" key="13">
    <source>
        <dbReference type="SMART" id="SM01016"/>
    </source>
</evidence>
<evidence type="ECO:0000313" key="15">
    <source>
        <dbReference type="Proteomes" id="UP000253934"/>
    </source>
</evidence>
<dbReference type="GO" id="GO:0004814">
    <property type="term" value="F:arginine-tRNA ligase activity"/>
    <property type="evidence" value="ECO:0007669"/>
    <property type="project" value="UniProtKB-UniRule"/>
</dbReference>
<keyword evidence="8 11" id="KW-0030">Aminoacyl-tRNA synthetase</keyword>
<dbReference type="InterPro" id="IPR005148">
    <property type="entry name" value="Arg-tRNA-synth_N"/>
</dbReference>
<comment type="catalytic activity">
    <reaction evidence="9">
        <text>tRNA(Arg) + L-arginine + ATP = L-arginyl-tRNA(Arg) + AMP + diphosphate</text>
        <dbReference type="Rhea" id="RHEA:20301"/>
        <dbReference type="Rhea" id="RHEA-COMP:9658"/>
        <dbReference type="Rhea" id="RHEA-COMP:9673"/>
        <dbReference type="ChEBI" id="CHEBI:30616"/>
        <dbReference type="ChEBI" id="CHEBI:32682"/>
        <dbReference type="ChEBI" id="CHEBI:33019"/>
        <dbReference type="ChEBI" id="CHEBI:78442"/>
        <dbReference type="ChEBI" id="CHEBI:78513"/>
        <dbReference type="ChEBI" id="CHEBI:456215"/>
        <dbReference type="EC" id="6.1.1.19"/>
    </reaction>
</comment>
<evidence type="ECO:0000313" key="14">
    <source>
        <dbReference type="EMBL" id="RDB36603.1"/>
    </source>
</evidence>
<keyword evidence="6 11" id="KW-0067">ATP-binding</keyword>
<dbReference type="InterPro" id="IPR014729">
    <property type="entry name" value="Rossmann-like_a/b/a_fold"/>
</dbReference>
<dbReference type="CDD" id="cd07956">
    <property type="entry name" value="Anticodon_Ia_Arg"/>
    <property type="match status" value="1"/>
</dbReference>
<name>A0A369KY03_9BACT</name>
<evidence type="ECO:0000256" key="3">
    <source>
        <dbReference type="ARBA" id="ARBA00020262"/>
    </source>
</evidence>
<dbReference type="AlphaFoldDB" id="A0A369KY03"/>
<dbReference type="Proteomes" id="UP000253934">
    <property type="component" value="Unassembled WGS sequence"/>
</dbReference>
<evidence type="ECO:0000256" key="9">
    <source>
        <dbReference type="ARBA" id="ARBA00049339"/>
    </source>
</evidence>
<keyword evidence="15" id="KW-1185">Reference proteome</keyword>
<dbReference type="Gene3D" id="1.10.730.10">
    <property type="entry name" value="Isoleucyl-tRNA Synthetase, Domain 1"/>
    <property type="match status" value="1"/>
</dbReference>
<protein>
    <recommendedName>
        <fullName evidence="3 10">Arginine--tRNA ligase</fullName>
        <ecNumber evidence="2 10">6.1.1.19</ecNumber>
    </recommendedName>
</protein>
<dbReference type="SUPFAM" id="SSF55190">
    <property type="entry name" value="Arginyl-tRNA synthetase (ArgRS), N-terminal 'additional' domain"/>
    <property type="match status" value="1"/>
</dbReference>